<protein>
    <submittedName>
        <fullName evidence="2">(thale cress) hypothetical protein</fullName>
    </submittedName>
</protein>
<organism evidence="3 4">
    <name type="scientific">Arabidopsis thaliana</name>
    <name type="common">Mouse-ear cress</name>
    <dbReference type="NCBI Taxonomy" id="3702"/>
    <lineage>
        <taxon>Eukaryota</taxon>
        <taxon>Viridiplantae</taxon>
        <taxon>Streptophyta</taxon>
        <taxon>Embryophyta</taxon>
        <taxon>Tracheophyta</taxon>
        <taxon>Spermatophyta</taxon>
        <taxon>Magnoliopsida</taxon>
        <taxon>eudicotyledons</taxon>
        <taxon>Gunneridae</taxon>
        <taxon>Pentapetalae</taxon>
        <taxon>rosids</taxon>
        <taxon>malvids</taxon>
        <taxon>Brassicales</taxon>
        <taxon>Brassicaceae</taxon>
        <taxon>Camelineae</taxon>
        <taxon>Arabidopsis</taxon>
    </lineage>
</organism>
<name>A0A654G206_ARATH</name>
<accession>A0A654G206</accession>
<reference evidence="2 5" key="2">
    <citation type="submission" date="2020-09" db="EMBL/GenBank/DDBJ databases">
        <authorList>
            <person name="Ashkenazy H."/>
        </authorList>
    </citation>
    <scope>NUCLEOTIDE SEQUENCE [LARGE SCALE GENOMIC DNA]</scope>
    <source>
        <strain evidence="5">cv. Cdm-0</strain>
    </source>
</reference>
<evidence type="ECO:0000313" key="5">
    <source>
        <dbReference type="Proteomes" id="UP000516314"/>
    </source>
</evidence>
<dbReference type="Proteomes" id="UP000516314">
    <property type="component" value="Chromosome 5"/>
</dbReference>
<dbReference type="InterPro" id="IPR013187">
    <property type="entry name" value="F-box-assoc_dom_typ3"/>
</dbReference>
<evidence type="ECO:0000313" key="4">
    <source>
        <dbReference type="Proteomes" id="UP000426265"/>
    </source>
</evidence>
<dbReference type="Pfam" id="PF08268">
    <property type="entry name" value="FBA_3"/>
    <property type="match status" value="1"/>
</dbReference>
<dbReference type="Proteomes" id="UP000426265">
    <property type="component" value="Unassembled WGS sequence"/>
</dbReference>
<evidence type="ECO:0000313" key="2">
    <source>
        <dbReference type="EMBL" id="CAD5332011.1"/>
    </source>
</evidence>
<evidence type="ECO:0000313" key="3">
    <source>
        <dbReference type="EMBL" id="VYS67182.1"/>
    </source>
</evidence>
<reference evidence="3 4" key="1">
    <citation type="submission" date="2019-11" db="EMBL/GenBank/DDBJ databases">
        <authorList>
            <person name="Jiao W.-B."/>
            <person name="Schneeberger K."/>
        </authorList>
    </citation>
    <scope>NUCLEOTIDE SEQUENCE [LARGE SCALE GENOMIC DNA]</scope>
    <source>
        <strain evidence="4">cv. An-1</strain>
    </source>
</reference>
<evidence type="ECO:0000259" key="1">
    <source>
        <dbReference type="Pfam" id="PF08268"/>
    </source>
</evidence>
<feature type="domain" description="F-box associated beta-propeller type 3" evidence="1">
    <location>
        <begin position="28"/>
        <end position="91"/>
    </location>
</feature>
<proteinExistence type="predicted"/>
<dbReference type="EMBL" id="CACRSJ010000110">
    <property type="protein sequence ID" value="VYS67182.1"/>
    <property type="molecule type" value="Genomic_DNA"/>
</dbReference>
<gene>
    <name evidence="3" type="ORF">AN1_LOCUS22582</name>
    <name evidence="2" type="ORF">AT9943_LOCUS19442</name>
</gene>
<dbReference type="AlphaFoldDB" id="A0A654G206"/>
<sequence>MRSNEKCFGEAQGCEDDGVGGLVPWPLGVTDAGEFVYTPMSVYESFHVVYFDPKRKSIRVTKIKGIANDLYRRLKGLRFDSLNDLDVFPNNIERLLLL</sequence>
<dbReference type="EMBL" id="LR881470">
    <property type="protein sequence ID" value="CAD5332011.1"/>
    <property type="molecule type" value="Genomic_DNA"/>
</dbReference>